<keyword evidence="2" id="KW-1133">Transmembrane helix</keyword>
<protein>
    <recommendedName>
        <fullName evidence="5">DUF1068 domain-containing protein</fullName>
    </recommendedName>
</protein>
<keyword evidence="2" id="KW-0472">Membrane</keyword>
<evidence type="ECO:0000313" key="4">
    <source>
        <dbReference type="Proteomes" id="UP000249390"/>
    </source>
</evidence>
<dbReference type="PANTHER" id="PTHR32254">
    <property type="entry name" value="EXPRESSED PROTEIN"/>
    <property type="match status" value="1"/>
</dbReference>
<feature type="coiled-coil region" evidence="1">
    <location>
        <begin position="105"/>
        <end position="132"/>
    </location>
</feature>
<keyword evidence="1" id="KW-0175">Coiled coil</keyword>
<dbReference type="InterPro" id="IPR010471">
    <property type="entry name" value="DUF1068"/>
</dbReference>
<dbReference type="PANTHER" id="PTHR32254:SF3">
    <property type="entry name" value="EXPRESSED PROTEIN-RELATED"/>
    <property type="match status" value="1"/>
</dbReference>
<dbReference type="EMBL" id="NQVE01000017">
    <property type="protein sequence ID" value="RAL53697.1"/>
    <property type="molecule type" value="Genomic_DNA"/>
</dbReference>
<keyword evidence="2" id="KW-0812">Transmembrane</keyword>
<keyword evidence="4" id="KW-1185">Reference proteome</keyword>
<dbReference type="Pfam" id="PF06364">
    <property type="entry name" value="DUF1068"/>
    <property type="match status" value="1"/>
</dbReference>
<evidence type="ECO:0008006" key="5">
    <source>
        <dbReference type="Google" id="ProtNLM"/>
    </source>
</evidence>
<evidence type="ECO:0000313" key="3">
    <source>
        <dbReference type="EMBL" id="RAL53697.1"/>
    </source>
</evidence>
<proteinExistence type="predicted"/>
<dbReference type="Proteomes" id="UP000249390">
    <property type="component" value="Unassembled WGS sequence"/>
</dbReference>
<accession>A0A328E736</accession>
<sequence length="171" mass="19207">MSRRSGNCIRCCLVIFAVVSALCVSGPALYWKFNKALKIKSSCPPCKCDCSPPLSILDVAPGLANLTVKDCGKDNPDLRDEMEKQYVDLVSEELKLQETVDIERARRMNITVTEARRLASEYQQEAEKCNTATETCEVRREGAQVLLAKEKKLSALWEKRARQLGWSGNQH</sequence>
<gene>
    <name evidence="3" type="ORF">DM860_015425</name>
</gene>
<evidence type="ECO:0000256" key="2">
    <source>
        <dbReference type="SAM" id="Phobius"/>
    </source>
</evidence>
<comment type="caution">
    <text evidence="3">The sequence shown here is derived from an EMBL/GenBank/DDBJ whole genome shotgun (WGS) entry which is preliminary data.</text>
</comment>
<organism evidence="3 4">
    <name type="scientific">Cuscuta australis</name>
    <dbReference type="NCBI Taxonomy" id="267555"/>
    <lineage>
        <taxon>Eukaryota</taxon>
        <taxon>Viridiplantae</taxon>
        <taxon>Streptophyta</taxon>
        <taxon>Embryophyta</taxon>
        <taxon>Tracheophyta</taxon>
        <taxon>Spermatophyta</taxon>
        <taxon>Magnoliopsida</taxon>
        <taxon>eudicotyledons</taxon>
        <taxon>Gunneridae</taxon>
        <taxon>Pentapetalae</taxon>
        <taxon>asterids</taxon>
        <taxon>lamiids</taxon>
        <taxon>Solanales</taxon>
        <taxon>Convolvulaceae</taxon>
        <taxon>Cuscuteae</taxon>
        <taxon>Cuscuta</taxon>
        <taxon>Cuscuta subgen. Grammica</taxon>
        <taxon>Cuscuta sect. Cleistogrammica</taxon>
    </lineage>
</organism>
<dbReference type="AlphaFoldDB" id="A0A328E736"/>
<reference evidence="3 4" key="1">
    <citation type="submission" date="2018-06" db="EMBL/GenBank/DDBJ databases">
        <title>The Genome of Cuscuta australis (Dodder) Provides Insight into the Evolution of Plant Parasitism.</title>
        <authorList>
            <person name="Liu H."/>
        </authorList>
    </citation>
    <scope>NUCLEOTIDE SEQUENCE [LARGE SCALE GENOMIC DNA]</scope>
    <source>
        <strain evidence="4">cv. Yunnan</strain>
        <tissue evidence="3">Vines</tissue>
    </source>
</reference>
<name>A0A328E736_9ASTE</name>
<evidence type="ECO:0000256" key="1">
    <source>
        <dbReference type="SAM" id="Coils"/>
    </source>
</evidence>
<feature type="transmembrane region" description="Helical" evidence="2">
    <location>
        <begin position="12"/>
        <end position="31"/>
    </location>
</feature>